<keyword evidence="3" id="KW-1185">Reference proteome</keyword>
<organism evidence="2 3">
    <name type="scientific">Streptomyces minutiscleroticus</name>
    <dbReference type="NCBI Taxonomy" id="68238"/>
    <lineage>
        <taxon>Bacteria</taxon>
        <taxon>Bacillati</taxon>
        <taxon>Actinomycetota</taxon>
        <taxon>Actinomycetes</taxon>
        <taxon>Kitasatosporales</taxon>
        <taxon>Streptomycetaceae</taxon>
        <taxon>Streptomyces</taxon>
    </lineage>
</organism>
<sequence>MCDRRALRLIGVTNGVPSASSGARFRSVRDPSTPRAAPGRAPAPYASRRRPGRFPPLPAAPRGRRPVPRGAAVLPENRWTPDGASATIGVMFRYAFPLAASAVADAPKAAVPFLVAAVDGARS</sequence>
<comment type="caution">
    <text evidence="2">The sequence shown here is derived from an EMBL/GenBank/DDBJ whole genome shotgun (WGS) entry which is preliminary data.</text>
</comment>
<gene>
    <name evidence="2" type="ORF">GCM10010358_61970</name>
</gene>
<proteinExistence type="predicted"/>
<protein>
    <submittedName>
        <fullName evidence="2">Uncharacterized protein</fullName>
    </submittedName>
</protein>
<dbReference type="Proteomes" id="UP000619244">
    <property type="component" value="Unassembled WGS sequence"/>
</dbReference>
<evidence type="ECO:0000313" key="2">
    <source>
        <dbReference type="EMBL" id="GGX99857.1"/>
    </source>
</evidence>
<dbReference type="EMBL" id="BMVU01000042">
    <property type="protein sequence ID" value="GGX99857.1"/>
    <property type="molecule type" value="Genomic_DNA"/>
</dbReference>
<reference evidence="2" key="1">
    <citation type="journal article" date="2014" name="Int. J. Syst. Evol. Microbiol.">
        <title>Complete genome sequence of Corynebacterium casei LMG S-19264T (=DSM 44701T), isolated from a smear-ripened cheese.</title>
        <authorList>
            <consortium name="US DOE Joint Genome Institute (JGI-PGF)"/>
            <person name="Walter F."/>
            <person name="Albersmeier A."/>
            <person name="Kalinowski J."/>
            <person name="Ruckert C."/>
        </authorList>
    </citation>
    <scope>NUCLEOTIDE SEQUENCE</scope>
    <source>
        <strain evidence="2">JCM 4790</strain>
    </source>
</reference>
<dbReference type="AlphaFoldDB" id="A0A918NW66"/>
<accession>A0A918NW66</accession>
<feature type="compositionally biased region" description="Low complexity" evidence="1">
    <location>
        <begin position="31"/>
        <end position="46"/>
    </location>
</feature>
<name>A0A918NW66_9ACTN</name>
<evidence type="ECO:0000313" key="3">
    <source>
        <dbReference type="Proteomes" id="UP000619244"/>
    </source>
</evidence>
<evidence type="ECO:0000256" key="1">
    <source>
        <dbReference type="SAM" id="MobiDB-lite"/>
    </source>
</evidence>
<feature type="region of interest" description="Disordered" evidence="1">
    <location>
        <begin position="15"/>
        <end position="79"/>
    </location>
</feature>
<reference evidence="2" key="2">
    <citation type="submission" date="2020-09" db="EMBL/GenBank/DDBJ databases">
        <authorList>
            <person name="Sun Q."/>
            <person name="Ohkuma M."/>
        </authorList>
    </citation>
    <scope>NUCLEOTIDE SEQUENCE</scope>
    <source>
        <strain evidence="2">JCM 4790</strain>
    </source>
</reference>